<evidence type="ECO:0000313" key="8">
    <source>
        <dbReference type="Proteomes" id="UP000694845"/>
    </source>
</evidence>
<evidence type="ECO:0000256" key="5">
    <source>
        <dbReference type="ARBA" id="ARBA00022490"/>
    </source>
</evidence>
<proteinExistence type="inferred from homology"/>
<evidence type="ECO:0000256" key="2">
    <source>
        <dbReference type="ARBA" id="ARBA00004430"/>
    </source>
</evidence>
<keyword evidence="6" id="KW-0206">Cytoskeleton</keyword>
<dbReference type="OrthoDB" id="10259249at2759"/>
<accession>A0A8B7YXG2</accession>
<comment type="function">
    <text evidence="1">Cilium- and flagellum-specific protein that plays a role in axonemal structure organization and motility. May play a role in outer and inner dynein arm assembly.</text>
</comment>
<gene>
    <name evidence="9" type="primary">LOC110983237</name>
</gene>
<name>A0A8B7YXG2_ACAPL</name>
<evidence type="ECO:0000256" key="3">
    <source>
        <dbReference type="ARBA" id="ARBA00009205"/>
    </source>
</evidence>
<dbReference type="Pfam" id="PF14926">
    <property type="entry name" value="CFAP300"/>
    <property type="match status" value="1"/>
</dbReference>
<keyword evidence="7" id="KW-0966">Cell projection</keyword>
<sequence length="274" mass="32010">MTSVANISDAKYTFLHLDGKTCEALNAKNIQDLLMKWSMKGRMSVQYFSYDAAFQSYQKEAFALDFLQNQNVKSTLEVLSDSNSWCLVGYHAHKVEVIPVQCNVTSMTFFDRLFDQGIVRDSGRIVKCLDEFHEEFQISDELRKMLLVEESDYYSIFSDSERQEFLFLLFKHLCLGGEVCQYEDNIQSYLDTAKSIYKELISVQKDSTRQLRVTSLVYQLRAWVKLTIACFLIHFVKYSHFITVIWRSYMYMKFLFGDQQLLLLSTPPVAQPFS</sequence>
<dbReference type="GO" id="GO:0005930">
    <property type="term" value="C:axoneme"/>
    <property type="evidence" value="ECO:0007669"/>
    <property type="project" value="UniProtKB-SubCell"/>
</dbReference>
<dbReference type="KEGG" id="aplc:110983237"/>
<keyword evidence="5" id="KW-0963">Cytoplasm</keyword>
<dbReference type="PANTHER" id="PTHR31078:SF1">
    <property type="entry name" value="CILIA- AND FLAGELLA-ASSOCIATED PROTEIN 300"/>
    <property type="match status" value="1"/>
</dbReference>
<dbReference type="Proteomes" id="UP000694845">
    <property type="component" value="Unplaced"/>
</dbReference>
<dbReference type="InterPro" id="IPR029416">
    <property type="entry name" value="CFAP300"/>
</dbReference>
<evidence type="ECO:0000256" key="1">
    <source>
        <dbReference type="ARBA" id="ARBA00002404"/>
    </source>
</evidence>
<comment type="subcellular location">
    <subcellularLocation>
        <location evidence="2">Cytoplasm</location>
        <location evidence="2">Cytoskeleton</location>
        <location evidence="2">Cilium axoneme</location>
    </subcellularLocation>
</comment>
<dbReference type="AlphaFoldDB" id="A0A8B7YXG2"/>
<keyword evidence="8" id="KW-1185">Reference proteome</keyword>
<protein>
    <recommendedName>
        <fullName evidence="4">Cilia- and flagella-associated protein 300</fullName>
    </recommendedName>
</protein>
<dbReference type="GeneID" id="110983237"/>
<dbReference type="RefSeq" id="XP_022098019.1">
    <property type="nucleotide sequence ID" value="XM_022242327.1"/>
</dbReference>
<evidence type="ECO:0000256" key="6">
    <source>
        <dbReference type="ARBA" id="ARBA00023212"/>
    </source>
</evidence>
<evidence type="ECO:0000256" key="4">
    <source>
        <dbReference type="ARBA" id="ARBA00022174"/>
    </source>
</evidence>
<evidence type="ECO:0000256" key="7">
    <source>
        <dbReference type="ARBA" id="ARBA00023273"/>
    </source>
</evidence>
<dbReference type="PANTHER" id="PTHR31078">
    <property type="entry name" value="CILIA- AND FLAGELLA-ASSOCIATED PROTEIN 300"/>
    <property type="match status" value="1"/>
</dbReference>
<comment type="similarity">
    <text evidence="3">Belongs to the CFAP300 family.</text>
</comment>
<evidence type="ECO:0000313" key="9">
    <source>
        <dbReference type="RefSeq" id="XP_022098019.1"/>
    </source>
</evidence>
<reference evidence="9" key="1">
    <citation type="submission" date="2025-08" db="UniProtKB">
        <authorList>
            <consortium name="RefSeq"/>
        </authorList>
    </citation>
    <scope>IDENTIFICATION</scope>
</reference>
<organism evidence="8 9">
    <name type="scientific">Acanthaster planci</name>
    <name type="common">Crown-of-thorns starfish</name>
    <dbReference type="NCBI Taxonomy" id="133434"/>
    <lineage>
        <taxon>Eukaryota</taxon>
        <taxon>Metazoa</taxon>
        <taxon>Echinodermata</taxon>
        <taxon>Eleutherozoa</taxon>
        <taxon>Asterozoa</taxon>
        <taxon>Asteroidea</taxon>
        <taxon>Valvatacea</taxon>
        <taxon>Valvatida</taxon>
        <taxon>Acanthasteridae</taxon>
        <taxon>Acanthaster</taxon>
    </lineage>
</organism>